<dbReference type="OrthoDB" id="8678477at2"/>
<comment type="similarity">
    <text evidence="1">Belongs to the UPF0065 (bug) family.</text>
</comment>
<evidence type="ECO:0008006" key="5">
    <source>
        <dbReference type="Google" id="ProtNLM"/>
    </source>
</evidence>
<dbReference type="Gene3D" id="3.40.190.10">
    <property type="entry name" value="Periplasmic binding protein-like II"/>
    <property type="match status" value="1"/>
</dbReference>
<evidence type="ECO:0000313" key="4">
    <source>
        <dbReference type="Proteomes" id="UP000216020"/>
    </source>
</evidence>
<dbReference type="InterPro" id="IPR005064">
    <property type="entry name" value="BUG"/>
</dbReference>
<dbReference type="PANTHER" id="PTHR42928">
    <property type="entry name" value="TRICARBOXYLATE-BINDING PROTEIN"/>
    <property type="match status" value="1"/>
</dbReference>
<keyword evidence="2" id="KW-0732">Signal</keyword>
<name>A0A261SKS1_9BORD</name>
<dbReference type="InterPro" id="IPR042100">
    <property type="entry name" value="Bug_dom1"/>
</dbReference>
<keyword evidence="4" id="KW-1185">Reference proteome</keyword>
<dbReference type="RefSeq" id="WP_094851041.1">
    <property type="nucleotide sequence ID" value="NZ_NEVM01000001.1"/>
</dbReference>
<evidence type="ECO:0000256" key="2">
    <source>
        <dbReference type="SAM" id="SignalP"/>
    </source>
</evidence>
<comment type="caution">
    <text evidence="3">The sequence shown here is derived from an EMBL/GenBank/DDBJ whole genome shotgun (WGS) entry which is preliminary data.</text>
</comment>
<reference evidence="4" key="1">
    <citation type="submission" date="2017-05" db="EMBL/GenBank/DDBJ databases">
        <title>Complete and WGS of Bordetella genogroups.</title>
        <authorList>
            <person name="Spilker T."/>
            <person name="Lipuma J."/>
        </authorList>
    </citation>
    <scope>NUCLEOTIDE SEQUENCE [LARGE SCALE GENOMIC DNA]</scope>
    <source>
        <strain evidence="4">AU16122</strain>
    </source>
</reference>
<evidence type="ECO:0000256" key="1">
    <source>
        <dbReference type="ARBA" id="ARBA00006987"/>
    </source>
</evidence>
<evidence type="ECO:0000313" key="3">
    <source>
        <dbReference type="EMBL" id="OZI36933.1"/>
    </source>
</evidence>
<feature type="chain" id="PRO_5012288955" description="LacI family transcriptional regulator" evidence="2">
    <location>
        <begin position="24"/>
        <end position="323"/>
    </location>
</feature>
<proteinExistence type="inferred from homology"/>
<organism evidence="3 4">
    <name type="scientific">Bordetella genomosp. 10</name>
    <dbReference type="NCBI Taxonomy" id="1416804"/>
    <lineage>
        <taxon>Bacteria</taxon>
        <taxon>Pseudomonadati</taxon>
        <taxon>Pseudomonadota</taxon>
        <taxon>Betaproteobacteria</taxon>
        <taxon>Burkholderiales</taxon>
        <taxon>Alcaligenaceae</taxon>
        <taxon>Bordetella</taxon>
    </lineage>
</organism>
<sequence length="323" mass="33834">MKNLLLAISATAIVTAAPLGAQAADDYPSKPITMLIGFAPGGGSDIVGRVIASHMARTLHTKVIVENKVGAGGGIAAQALTRDQPDGYTIMLSTIGALAVNPHLDTHAGYNPEKDFSCISLAAELPVVIVANTATGLNSLEDLDAALEKTNTLSYGSSGIGSAGHLAGELYKQMRHIQGFTHVPYRGGMPAMNDLLGNNVPILFSAISEVVPHIRGGKIKALAVTSLHRAPLLPEVKTLDESGLAGFNATSWYGFVAPVGTPAPIIDKLNKAIVAALADKKVVEVMSRSGMTPLPSSPKEMQDYMTSESEKWGKLIEDAHIRP</sequence>
<accession>A0A261SKS1</accession>
<dbReference type="Pfam" id="PF03401">
    <property type="entry name" value="TctC"/>
    <property type="match status" value="1"/>
</dbReference>
<dbReference type="AlphaFoldDB" id="A0A261SKS1"/>
<dbReference type="Proteomes" id="UP000216020">
    <property type="component" value="Unassembled WGS sequence"/>
</dbReference>
<dbReference type="Gene3D" id="3.40.190.150">
    <property type="entry name" value="Bordetella uptake gene, domain 1"/>
    <property type="match status" value="1"/>
</dbReference>
<gene>
    <name evidence="3" type="ORF">CAL29_00360</name>
</gene>
<protein>
    <recommendedName>
        <fullName evidence="5">LacI family transcriptional regulator</fullName>
    </recommendedName>
</protein>
<dbReference type="PANTHER" id="PTHR42928:SF5">
    <property type="entry name" value="BLR1237 PROTEIN"/>
    <property type="match status" value="1"/>
</dbReference>
<dbReference type="SUPFAM" id="SSF53850">
    <property type="entry name" value="Periplasmic binding protein-like II"/>
    <property type="match status" value="1"/>
</dbReference>
<feature type="signal peptide" evidence="2">
    <location>
        <begin position="1"/>
        <end position="23"/>
    </location>
</feature>
<dbReference type="PIRSF" id="PIRSF017082">
    <property type="entry name" value="YflP"/>
    <property type="match status" value="1"/>
</dbReference>
<dbReference type="EMBL" id="NEVM01000001">
    <property type="protein sequence ID" value="OZI36933.1"/>
    <property type="molecule type" value="Genomic_DNA"/>
</dbReference>